<feature type="transmembrane region" description="Helical" evidence="4">
    <location>
        <begin position="6"/>
        <end position="26"/>
    </location>
</feature>
<dbReference type="GO" id="GO:0007165">
    <property type="term" value="P:signal transduction"/>
    <property type="evidence" value="ECO:0007669"/>
    <property type="project" value="UniProtKB-KW"/>
</dbReference>
<evidence type="ECO:0000313" key="6">
    <source>
        <dbReference type="EMBL" id="TWT58123.1"/>
    </source>
</evidence>
<dbReference type="AlphaFoldDB" id="A0A5C5X785"/>
<name>A0A5C5X785_9PLAN</name>
<dbReference type="PROSITE" id="PS50111">
    <property type="entry name" value="CHEMOTAXIS_TRANSDUC_2"/>
    <property type="match status" value="1"/>
</dbReference>
<keyword evidence="4" id="KW-0812">Transmembrane</keyword>
<keyword evidence="1 2" id="KW-0807">Transducer</keyword>
<dbReference type="RefSeq" id="WP_146508291.1">
    <property type="nucleotide sequence ID" value="NZ_SIHI01000001.1"/>
</dbReference>
<dbReference type="SMART" id="SM00283">
    <property type="entry name" value="MA"/>
    <property type="match status" value="1"/>
</dbReference>
<feature type="compositionally biased region" description="Polar residues" evidence="3">
    <location>
        <begin position="423"/>
        <end position="442"/>
    </location>
</feature>
<evidence type="ECO:0000256" key="3">
    <source>
        <dbReference type="SAM" id="MobiDB-lite"/>
    </source>
</evidence>
<dbReference type="PANTHER" id="PTHR32089:SF112">
    <property type="entry name" value="LYSOZYME-LIKE PROTEIN-RELATED"/>
    <property type="match status" value="1"/>
</dbReference>
<evidence type="ECO:0000256" key="2">
    <source>
        <dbReference type="PROSITE-ProRule" id="PRU00284"/>
    </source>
</evidence>
<dbReference type="EMBL" id="SIHI01000001">
    <property type="protein sequence ID" value="TWT58123.1"/>
    <property type="molecule type" value="Genomic_DNA"/>
</dbReference>
<evidence type="ECO:0000256" key="4">
    <source>
        <dbReference type="SAM" id="Phobius"/>
    </source>
</evidence>
<evidence type="ECO:0000256" key="1">
    <source>
        <dbReference type="ARBA" id="ARBA00023224"/>
    </source>
</evidence>
<reference evidence="6 7" key="1">
    <citation type="submission" date="2019-02" db="EMBL/GenBank/DDBJ databases">
        <title>Deep-cultivation of Planctomycetes and their phenomic and genomic characterization uncovers novel biology.</title>
        <authorList>
            <person name="Wiegand S."/>
            <person name="Jogler M."/>
            <person name="Boedeker C."/>
            <person name="Pinto D."/>
            <person name="Vollmers J."/>
            <person name="Rivas-Marin E."/>
            <person name="Kohn T."/>
            <person name="Peeters S.H."/>
            <person name="Heuer A."/>
            <person name="Rast P."/>
            <person name="Oberbeckmann S."/>
            <person name="Bunk B."/>
            <person name="Jeske O."/>
            <person name="Meyerdierks A."/>
            <person name="Storesund J.E."/>
            <person name="Kallscheuer N."/>
            <person name="Luecker S."/>
            <person name="Lage O.M."/>
            <person name="Pohl T."/>
            <person name="Merkel B.J."/>
            <person name="Hornburger P."/>
            <person name="Mueller R.-W."/>
            <person name="Bruemmer F."/>
            <person name="Labrenz M."/>
            <person name="Spormann A.M."/>
            <person name="Op Den Camp H."/>
            <person name="Overmann J."/>
            <person name="Amann R."/>
            <person name="Jetten M.S.M."/>
            <person name="Mascher T."/>
            <person name="Medema M.H."/>
            <person name="Devos D.P."/>
            <person name="Kaster A.-K."/>
            <person name="Ovreas L."/>
            <person name="Rohde M."/>
            <person name="Galperin M.Y."/>
            <person name="Jogler C."/>
        </authorList>
    </citation>
    <scope>NUCLEOTIDE SEQUENCE [LARGE SCALE GENOMIC DNA]</scope>
    <source>
        <strain evidence="6 7">KOR42</strain>
    </source>
</reference>
<dbReference type="PANTHER" id="PTHR32089">
    <property type="entry name" value="METHYL-ACCEPTING CHEMOTAXIS PROTEIN MCPB"/>
    <property type="match status" value="1"/>
</dbReference>
<keyword evidence="7" id="KW-1185">Reference proteome</keyword>
<keyword evidence="4" id="KW-1133">Transmembrane helix</keyword>
<feature type="domain" description="Methyl-accepting transducer" evidence="5">
    <location>
        <begin position="145"/>
        <end position="381"/>
    </location>
</feature>
<feature type="transmembrane region" description="Helical" evidence="4">
    <location>
        <begin position="35"/>
        <end position="56"/>
    </location>
</feature>
<sequence length="465" mass="50359">MTFRTRLYLTHLISVSMAGILVWLLCSSPSLIEQLIYSSLLPVAAAVPAGMMAWALNRAIQKIEACAEDNKPIGDVKSGVAELDDLARHISSSVTWHREGWKEIERLLEQIAPNSSKNGSARAVTMDGRLLAQVLARMARAIGAEVGRILNHTNQISQKAHESAADSRKQAETVDEVIQCFEELSSNIDSILANAEGANQSATNASESADVGQQLIQQLIQGMNRISACVEAGERKIQSLGERSEEISSIVETMGTLSTRTDMLALNASIEAVRAGEQGRGFAVVAEEVRKLAEHTSNASREIADLIESIQMETQDTITTMAEERTLVQEEVVRVNDAGASLQEIKQTANESAEKVGEISRVTMDQLRGIQEMVISMRRVSTYSEEMHGRAVNIRQTTTDLIGVTKDLEQWISPMFHCDDSSHAASNRGGSAQGKSSVTSSAELLPAADFPERNLVEAGTNGGAE</sequence>
<dbReference type="GO" id="GO:0016020">
    <property type="term" value="C:membrane"/>
    <property type="evidence" value="ECO:0007669"/>
    <property type="project" value="InterPro"/>
</dbReference>
<evidence type="ECO:0000313" key="7">
    <source>
        <dbReference type="Proteomes" id="UP000317243"/>
    </source>
</evidence>
<keyword evidence="4" id="KW-0472">Membrane</keyword>
<dbReference type="OrthoDB" id="221239at2"/>
<proteinExistence type="predicted"/>
<dbReference type="InterPro" id="IPR004089">
    <property type="entry name" value="MCPsignal_dom"/>
</dbReference>
<dbReference type="Proteomes" id="UP000317243">
    <property type="component" value="Unassembled WGS sequence"/>
</dbReference>
<organism evidence="6 7">
    <name type="scientific">Thalassoglobus neptunius</name>
    <dbReference type="NCBI Taxonomy" id="1938619"/>
    <lineage>
        <taxon>Bacteria</taxon>
        <taxon>Pseudomonadati</taxon>
        <taxon>Planctomycetota</taxon>
        <taxon>Planctomycetia</taxon>
        <taxon>Planctomycetales</taxon>
        <taxon>Planctomycetaceae</taxon>
        <taxon>Thalassoglobus</taxon>
    </lineage>
</organism>
<dbReference type="SUPFAM" id="SSF58104">
    <property type="entry name" value="Methyl-accepting chemotaxis protein (MCP) signaling domain"/>
    <property type="match status" value="1"/>
</dbReference>
<evidence type="ECO:0000259" key="5">
    <source>
        <dbReference type="PROSITE" id="PS50111"/>
    </source>
</evidence>
<dbReference type="Gene3D" id="1.10.287.950">
    <property type="entry name" value="Methyl-accepting chemotaxis protein"/>
    <property type="match status" value="1"/>
</dbReference>
<comment type="caution">
    <text evidence="6">The sequence shown here is derived from an EMBL/GenBank/DDBJ whole genome shotgun (WGS) entry which is preliminary data.</text>
</comment>
<protein>
    <submittedName>
        <fullName evidence="6">Biofilm dispersion protein BdlA</fullName>
    </submittedName>
</protein>
<feature type="region of interest" description="Disordered" evidence="3">
    <location>
        <begin position="421"/>
        <end position="465"/>
    </location>
</feature>
<gene>
    <name evidence="6" type="primary">bdlA</name>
    <name evidence="6" type="ORF">KOR42_14940</name>
</gene>
<accession>A0A5C5X785</accession>
<dbReference type="Pfam" id="PF00015">
    <property type="entry name" value="MCPsignal"/>
    <property type="match status" value="1"/>
</dbReference>